<keyword evidence="2" id="KW-1185">Reference proteome</keyword>
<gene>
    <name evidence="1" type="ORF">HNR26_003840</name>
</gene>
<evidence type="ECO:0000313" key="2">
    <source>
        <dbReference type="Proteomes" id="UP000550895"/>
    </source>
</evidence>
<dbReference type="RefSeq" id="WP_167495086.1">
    <property type="nucleotide sequence ID" value="NZ_JACHGA010000011.1"/>
</dbReference>
<sequence>MFNFLPFFRKPAPKAEITDRRWAMVTLDRKEKVIRDSFVATVDRTSFTFSR</sequence>
<proteinExistence type="predicted"/>
<organism evidence="1 2">
    <name type="scientific">Rhizobium rosettiformans</name>
    <dbReference type="NCBI Taxonomy" id="1368430"/>
    <lineage>
        <taxon>Bacteria</taxon>
        <taxon>Pseudomonadati</taxon>
        <taxon>Pseudomonadota</taxon>
        <taxon>Alphaproteobacteria</taxon>
        <taxon>Hyphomicrobiales</taxon>
        <taxon>Rhizobiaceae</taxon>
        <taxon>Rhizobium/Agrobacterium group</taxon>
        <taxon>Rhizobium</taxon>
    </lineage>
</organism>
<dbReference type="AlphaFoldDB" id="A0A7W8MDV6"/>
<comment type="caution">
    <text evidence="1">The sequence shown here is derived from an EMBL/GenBank/DDBJ whole genome shotgun (WGS) entry which is preliminary data.</text>
</comment>
<accession>A0A7W8MDV6</accession>
<dbReference type="Proteomes" id="UP000550895">
    <property type="component" value="Unassembled WGS sequence"/>
</dbReference>
<reference evidence="1 2" key="1">
    <citation type="submission" date="2020-08" db="EMBL/GenBank/DDBJ databases">
        <title>Genomic Encyclopedia of Type Strains, Phase IV (KMG-IV): sequencing the most valuable type-strain genomes for metagenomic binning, comparative biology and taxonomic classification.</title>
        <authorList>
            <person name="Goeker M."/>
        </authorList>
    </citation>
    <scope>NUCLEOTIDE SEQUENCE [LARGE SCALE GENOMIC DNA]</scope>
    <source>
        <strain evidence="1 2">DSM 26376</strain>
    </source>
</reference>
<name>A0A7W8MDV6_9HYPH</name>
<protein>
    <submittedName>
        <fullName evidence="1">Uncharacterized protein</fullName>
    </submittedName>
</protein>
<evidence type="ECO:0000313" key="1">
    <source>
        <dbReference type="EMBL" id="MBB5277751.1"/>
    </source>
</evidence>
<dbReference type="EMBL" id="JACHGA010000011">
    <property type="protein sequence ID" value="MBB5277751.1"/>
    <property type="molecule type" value="Genomic_DNA"/>
</dbReference>